<reference evidence="1" key="1">
    <citation type="submission" date="2021-03" db="EMBL/GenBank/DDBJ databases">
        <authorList>
            <consortium name="DOE Joint Genome Institute"/>
            <person name="Ahrendt S."/>
            <person name="Looney B.P."/>
            <person name="Miyauchi S."/>
            <person name="Morin E."/>
            <person name="Drula E."/>
            <person name="Courty P.E."/>
            <person name="Chicoki N."/>
            <person name="Fauchery L."/>
            <person name="Kohler A."/>
            <person name="Kuo A."/>
            <person name="Labutti K."/>
            <person name="Pangilinan J."/>
            <person name="Lipzen A."/>
            <person name="Riley R."/>
            <person name="Andreopoulos W."/>
            <person name="He G."/>
            <person name="Johnson J."/>
            <person name="Barry K.W."/>
            <person name="Grigoriev I.V."/>
            <person name="Nagy L."/>
            <person name="Hibbett D."/>
            <person name="Henrissat B."/>
            <person name="Matheny P.B."/>
            <person name="Labbe J."/>
            <person name="Martin F."/>
        </authorList>
    </citation>
    <scope>NUCLEOTIDE SEQUENCE</scope>
    <source>
        <strain evidence="1">HHB10654</strain>
    </source>
</reference>
<comment type="caution">
    <text evidence="1">The sequence shown here is derived from an EMBL/GenBank/DDBJ whole genome shotgun (WGS) entry which is preliminary data.</text>
</comment>
<sequence length="484" mass="53859">MGAPLTLPELESLQATMNHALDAVRDEIKRNKLPELSNYATEPHPLDNPAFVCPSRLYEARRLALATIGQLKSLLQQPYEKVVEQSCAVYDTAALDIFVKTGVIDRLADHSTPPEGLHVQELQKQFDLDAVKLAVILRYLASQGWLHETREGVFALTRPALELRKGNNGRKWILTPGKPKVAQSLLTQITHPEWKYSRQPDQTAFQLANDTPLTLFAWMKQRPDELTQWASSVQSLGDAYHSAIINDFPWRRWDGRTFIDCGGGQGNLSISLSEILPTSFFVVQDLPEVMPIAQANIERRAPAAAHEGRIAHEPVNFFEVQPRVGENHVYLLRYILHDWPDHACIAILKNITRVAPPSARFVIIEVISKPNTTSASDRHLEETVTLDDLVSVPHHVALTPPAYIPANFGVTAKMSLALGVHMMGVFNALERSMREWKTLLGKAGLRVVHVHTLRGMVSAIECEPVAAHAHVGHVGHIVGGKESH</sequence>
<keyword evidence="2" id="KW-1185">Reference proteome</keyword>
<keyword evidence="1" id="KW-0489">Methyltransferase</keyword>
<proteinExistence type="predicted"/>
<reference evidence="1" key="2">
    <citation type="journal article" date="2022" name="New Phytol.">
        <title>Evolutionary transition to the ectomycorrhizal habit in the genomes of a hyperdiverse lineage of mushroom-forming fungi.</title>
        <authorList>
            <person name="Looney B."/>
            <person name="Miyauchi S."/>
            <person name="Morin E."/>
            <person name="Drula E."/>
            <person name="Courty P.E."/>
            <person name="Kohler A."/>
            <person name="Kuo A."/>
            <person name="LaButti K."/>
            <person name="Pangilinan J."/>
            <person name="Lipzen A."/>
            <person name="Riley R."/>
            <person name="Andreopoulos W."/>
            <person name="He G."/>
            <person name="Johnson J."/>
            <person name="Nolan M."/>
            <person name="Tritt A."/>
            <person name="Barry K.W."/>
            <person name="Grigoriev I.V."/>
            <person name="Nagy L.G."/>
            <person name="Hibbett D."/>
            <person name="Henrissat B."/>
            <person name="Matheny P.B."/>
            <person name="Labbe J."/>
            <person name="Martin F.M."/>
        </authorList>
    </citation>
    <scope>NUCLEOTIDE SEQUENCE</scope>
    <source>
        <strain evidence="1">HHB10654</strain>
    </source>
</reference>
<accession>A0ACB8TF64</accession>
<evidence type="ECO:0000313" key="1">
    <source>
        <dbReference type="EMBL" id="KAI0067078.1"/>
    </source>
</evidence>
<name>A0ACB8TF64_9AGAM</name>
<keyword evidence="1" id="KW-0808">Transferase</keyword>
<protein>
    <submittedName>
        <fullName evidence="1">S-adenosyl-L-methionine-dependent methyltransferase</fullName>
    </submittedName>
</protein>
<dbReference type="Proteomes" id="UP000814140">
    <property type="component" value="Unassembled WGS sequence"/>
</dbReference>
<dbReference type="EMBL" id="MU277191">
    <property type="protein sequence ID" value="KAI0067078.1"/>
    <property type="molecule type" value="Genomic_DNA"/>
</dbReference>
<gene>
    <name evidence="1" type="ORF">BV25DRAFT_1912414</name>
</gene>
<evidence type="ECO:0000313" key="2">
    <source>
        <dbReference type="Proteomes" id="UP000814140"/>
    </source>
</evidence>
<organism evidence="1 2">
    <name type="scientific">Artomyces pyxidatus</name>
    <dbReference type="NCBI Taxonomy" id="48021"/>
    <lineage>
        <taxon>Eukaryota</taxon>
        <taxon>Fungi</taxon>
        <taxon>Dikarya</taxon>
        <taxon>Basidiomycota</taxon>
        <taxon>Agaricomycotina</taxon>
        <taxon>Agaricomycetes</taxon>
        <taxon>Russulales</taxon>
        <taxon>Auriscalpiaceae</taxon>
        <taxon>Artomyces</taxon>
    </lineage>
</organism>